<reference evidence="2" key="1">
    <citation type="submission" date="2016-11" db="EMBL/GenBank/DDBJ databases">
        <authorList>
            <person name="Varghese N."/>
            <person name="Submissions S."/>
        </authorList>
    </citation>
    <scope>NUCLEOTIDE SEQUENCE [LARGE SCALE GENOMIC DNA]</scope>
    <source>
        <strain evidence="2">DSM 8595</strain>
    </source>
</reference>
<dbReference type="STRING" id="232089.SAMN05443544_2732"/>
<gene>
    <name evidence="1" type="ORF">SAMN05443544_2732</name>
</gene>
<dbReference type="Proteomes" id="UP000184699">
    <property type="component" value="Unassembled WGS sequence"/>
</dbReference>
<keyword evidence="2" id="KW-1185">Reference proteome</keyword>
<name>A0A1N6GNJ2_9MICO</name>
<protein>
    <submittedName>
        <fullName evidence="1">Pilus assembly protein CpaB</fullName>
    </submittedName>
</protein>
<dbReference type="EMBL" id="FSRJ01000003">
    <property type="protein sequence ID" value="SIO09103.1"/>
    <property type="molecule type" value="Genomic_DNA"/>
</dbReference>
<dbReference type="OrthoDB" id="5182178at2"/>
<dbReference type="RefSeq" id="WP_074260835.1">
    <property type="nucleotide sequence ID" value="NZ_FSRJ01000003.1"/>
</dbReference>
<organism evidence="1 2">
    <name type="scientific">Agromyces cerinus subsp. cerinus</name>
    <dbReference type="NCBI Taxonomy" id="232089"/>
    <lineage>
        <taxon>Bacteria</taxon>
        <taxon>Bacillati</taxon>
        <taxon>Actinomycetota</taxon>
        <taxon>Actinomycetes</taxon>
        <taxon>Micrococcales</taxon>
        <taxon>Microbacteriaceae</taxon>
        <taxon>Agromyces</taxon>
    </lineage>
</organism>
<proteinExistence type="predicted"/>
<evidence type="ECO:0000313" key="1">
    <source>
        <dbReference type="EMBL" id="SIO09103.1"/>
    </source>
</evidence>
<dbReference type="AlphaFoldDB" id="A0A1N6GNJ2"/>
<sequence>MKTRIIGAIVALVLAALGAFVIITYVRGADARAAEGMEMADVYIVQQPIPKGTAGAAVGDFVELDTVPTKNLAAGHVTDLDEISGLVADAELLPGEQLLVERFVDPLELAARGDVVIPDGMQLMSFTLPADRVVGGQVRAGDSIGLVGTVDPDEVGDQEDVVNPITQFAFHNVLVTKVQGAVAPQANAEGDAAAEDAAAQPEQNSGDSIMVTIALSAHDIERWVWFTEGEAASYAQMWLTLENDKTVNTGTEPVTGSNAF</sequence>
<evidence type="ECO:0000313" key="2">
    <source>
        <dbReference type="Proteomes" id="UP000184699"/>
    </source>
</evidence>
<accession>A0A1N6GNJ2</accession>